<dbReference type="Proteomes" id="UP001174909">
    <property type="component" value="Unassembled WGS sequence"/>
</dbReference>
<dbReference type="AlphaFoldDB" id="A0AA35WTW9"/>
<evidence type="ECO:0000313" key="1">
    <source>
        <dbReference type="EMBL" id="CAI8026575.1"/>
    </source>
</evidence>
<feature type="non-terminal residue" evidence="1">
    <location>
        <position position="1"/>
    </location>
</feature>
<dbReference type="EMBL" id="CASHTH010002221">
    <property type="protein sequence ID" value="CAI8026575.1"/>
    <property type="molecule type" value="Genomic_DNA"/>
</dbReference>
<keyword evidence="2" id="KW-1185">Reference proteome</keyword>
<name>A0AA35WTW9_GEOBA</name>
<reference evidence="1" key="1">
    <citation type="submission" date="2023-03" db="EMBL/GenBank/DDBJ databases">
        <authorList>
            <person name="Steffen K."/>
            <person name="Cardenas P."/>
        </authorList>
    </citation>
    <scope>NUCLEOTIDE SEQUENCE</scope>
</reference>
<evidence type="ECO:0000313" key="2">
    <source>
        <dbReference type="Proteomes" id="UP001174909"/>
    </source>
</evidence>
<comment type="caution">
    <text evidence="1">The sequence shown here is derived from an EMBL/GenBank/DDBJ whole genome shotgun (WGS) entry which is preliminary data.</text>
</comment>
<gene>
    <name evidence="1" type="ORF">GBAR_LOCUS15259</name>
</gene>
<proteinExistence type="predicted"/>
<organism evidence="1 2">
    <name type="scientific">Geodia barretti</name>
    <name type="common">Barrett's horny sponge</name>
    <dbReference type="NCBI Taxonomy" id="519541"/>
    <lineage>
        <taxon>Eukaryota</taxon>
        <taxon>Metazoa</taxon>
        <taxon>Porifera</taxon>
        <taxon>Demospongiae</taxon>
        <taxon>Heteroscleromorpha</taxon>
        <taxon>Tetractinellida</taxon>
        <taxon>Astrophorina</taxon>
        <taxon>Geodiidae</taxon>
        <taxon>Geodia</taxon>
    </lineage>
</organism>
<accession>A0AA35WTW9</accession>
<sequence>AYYHSYQDGFLLFSEPAEPGPSYNPALSQEPEIPRNECRSVLCNWRTNISRNTFTDNHYSFVARVQVVDTGNSVLEVYMIECRNITCGVCPKAPVCTKLATCPNCQLDGHSVGKEFIIAGSHTERGSLFISNNRKKGLLSSDLSGRWLDFTPSDCK</sequence>
<protein>
    <submittedName>
        <fullName evidence="1">Uncharacterized protein</fullName>
    </submittedName>
</protein>